<keyword evidence="4 10" id="KW-0136">Cellulose degradation</keyword>
<dbReference type="InterPro" id="IPR008928">
    <property type="entry name" value="6-hairpin_glycosidase_sf"/>
</dbReference>
<dbReference type="EnsemblPlants" id="Bra000354.1">
    <property type="protein sequence ID" value="Bra000354.1-P"/>
    <property type="gene ID" value="Bra000354"/>
</dbReference>
<evidence type="ECO:0000256" key="2">
    <source>
        <dbReference type="ARBA" id="ARBA00007072"/>
    </source>
</evidence>
<dbReference type="AlphaFoldDB" id="M4C826"/>
<reference evidence="12" key="3">
    <citation type="submission" date="2023-03" db="UniProtKB">
        <authorList>
            <consortium name="EnsemblPlants"/>
        </authorList>
    </citation>
    <scope>IDENTIFICATION</scope>
    <source>
        <strain evidence="12">cv. Chiifu-401-42</strain>
    </source>
</reference>
<dbReference type="OMA" id="WYNTHEP"/>
<name>M4C826_BRACM</name>
<evidence type="ECO:0000256" key="9">
    <source>
        <dbReference type="PROSITE-ProRule" id="PRU10059"/>
    </source>
</evidence>
<evidence type="ECO:0000256" key="3">
    <source>
        <dbReference type="ARBA" id="ARBA00022801"/>
    </source>
</evidence>
<dbReference type="InterPro" id="IPR012341">
    <property type="entry name" value="6hp_glycosidase-like_sf"/>
</dbReference>
<sequence>MCIVLLLLSTSGKVSAGLNYGEALTKSLLYFEAQRSGKLPSDQRVQWRGDSAPGDGSDVHIDLSGGYYDAGDNMKFGFPLAFTTTMLAWGSVEMASQFQAHNEHQNVLMALKWATDYLIKAHPEPNVLYGQVGDGKLDHACWMRPEDMNTSHPRPSYRIDAQHPGADLAAETAAAMAAASLAFAPSDAAYANTLISHAKDLFEFGKNHPGVYHDSITNAAGFYSSSGHEDELLWAAAWLHRATGDQMYLDYLTQASNSGGVRSAFSWDDKFVGAQVLAAKVGKVKNEGKMAEYKSMAEHFICNCAQKGYSNVKKTPGGLLWFLPWENLQYTATASFVLSSYSKYLEAAQASVQCPNGVLQAFDLLSLARAQVDYILGSNPKSMSYMVGFGTNYPNRPHHRGSSIVSIKKDSKLKACNEGWYPWYNTHEPNPNVLVGAIVGGPDVNDVYQDERSDYQHNEPDTVTVAPFVGVFAALA</sequence>
<keyword evidence="10" id="KW-0732">Signal</keyword>
<dbReference type="SUPFAM" id="SSF48208">
    <property type="entry name" value="Six-hairpin glycosidases"/>
    <property type="match status" value="1"/>
</dbReference>
<keyword evidence="7" id="KW-0961">Cell wall biogenesis/degradation</keyword>
<protein>
    <recommendedName>
        <fullName evidence="10">Endoglucanase</fullName>
        <ecNumber evidence="10">3.2.1.4</ecNumber>
    </recommendedName>
</protein>
<evidence type="ECO:0000313" key="12">
    <source>
        <dbReference type="EnsemblPlants" id="Bra000354.1-P"/>
    </source>
</evidence>
<keyword evidence="6 9" id="KW-0326">Glycosidase</keyword>
<organism evidence="12 13">
    <name type="scientific">Brassica campestris</name>
    <name type="common">Field mustard</name>
    <dbReference type="NCBI Taxonomy" id="3711"/>
    <lineage>
        <taxon>Eukaryota</taxon>
        <taxon>Viridiplantae</taxon>
        <taxon>Streptophyta</taxon>
        <taxon>Embryophyta</taxon>
        <taxon>Tracheophyta</taxon>
        <taxon>Spermatophyta</taxon>
        <taxon>Magnoliopsida</taxon>
        <taxon>eudicotyledons</taxon>
        <taxon>Gunneridae</taxon>
        <taxon>Pentapetalae</taxon>
        <taxon>rosids</taxon>
        <taxon>malvids</taxon>
        <taxon>Brassicales</taxon>
        <taxon>Brassicaceae</taxon>
        <taxon>Brassiceae</taxon>
        <taxon>Brassica</taxon>
    </lineage>
</organism>
<evidence type="ECO:0000259" key="11">
    <source>
        <dbReference type="Pfam" id="PF00759"/>
    </source>
</evidence>
<dbReference type="FunCoup" id="M4C826">
    <property type="interactions" value="165"/>
</dbReference>
<proteinExistence type="inferred from homology"/>
<dbReference type="PROSITE" id="PS00592">
    <property type="entry name" value="GH9_2"/>
    <property type="match status" value="1"/>
</dbReference>
<dbReference type="FunFam" id="1.50.10.10:FF:000020">
    <property type="entry name" value="Endoglucanase"/>
    <property type="match status" value="1"/>
</dbReference>
<dbReference type="PANTHER" id="PTHR22298">
    <property type="entry name" value="ENDO-1,4-BETA-GLUCANASE"/>
    <property type="match status" value="1"/>
</dbReference>
<evidence type="ECO:0000256" key="1">
    <source>
        <dbReference type="ARBA" id="ARBA00000966"/>
    </source>
</evidence>
<dbReference type="Gramene" id="Bra000354.1">
    <property type="protein sequence ID" value="Bra000354.1-P"/>
    <property type="gene ID" value="Bra000354"/>
</dbReference>
<dbReference type="Pfam" id="PF00759">
    <property type="entry name" value="Glyco_hydro_9"/>
    <property type="match status" value="1"/>
</dbReference>
<dbReference type="GO" id="GO:0071555">
    <property type="term" value="P:cell wall organization"/>
    <property type="evidence" value="ECO:0007669"/>
    <property type="project" value="UniProtKB-KW"/>
</dbReference>
<dbReference type="HOGENOM" id="CLU_008926_1_0_1"/>
<dbReference type="eggNOG" id="ENOG502QRF6">
    <property type="taxonomic scope" value="Eukaryota"/>
</dbReference>
<keyword evidence="13" id="KW-1185">Reference proteome</keyword>
<feature type="signal peptide" evidence="10">
    <location>
        <begin position="1"/>
        <end position="16"/>
    </location>
</feature>
<dbReference type="STRING" id="51351.M4C826"/>
<reference evidence="12 13" key="2">
    <citation type="journal article" date="2018" name="Hortic Res">
        <title>Improved Brassica rapa reference genome by single-molecule sequencing and chromosome conformation capture technologies.</title>
        <authorList>
            <person name="Zhang L."/>
            <person name="Cai X."/>
            <person name="Wu J."/>
            <person name="Liu M."/>
            <person name="Grob S."/>
            <person name="Cheng F."/>
            <person name="Liang J."/>
            <person name="Cai C."/>
            <person name="Liu Z."/>
            <person name="Liu B."/>
            <person name="Wang F."/>
            <person name="Li S."/>
            <person name="Liu F."/>
            <person name="Li X."/>
            <person name="Cheng L."/>
            <person name="Yang W."/>
            <person name="Li M.H."/>
            <person name="Grossniklaus U."/>
            <person name="Zheng H."/>
            <person name="Wang X."/>
        </authorList>
    </citation>
    <scope>NUCLEOTIDE SEQUENCE [LARGE SCALE GENOMIC DNA]</scope>
    <source>
        <strain evidence="12 13">cv. Chiifu-401-42</strain>
    </source>
</reference>
<accession>M4C826</accession>
<dbReference type="InParanoid" id="M4C826"/>
<evidence type="ECO:0000313" key="13">
    <source>
        <dbReference type="Proteomes" id="UP000011750"/>
    </source>
</evidence>
<reference evidence="12 13" key="1">
    <citation type="journal article" date="2011" name="Nat. Genet.">
        <title>The genome of the mesopolyploid crop species Brassica rapa.</title>
        <authorList>
            <consortium name="Brassica rapa Genome Sequencing Project Consortium"/>
            <person name="Wang X."/>
            <person name="Wang H."/>
            <person name="Wang J."/>
            <person name="Sun R."/>
            <person name="Wu J."/>
            <person name="Liu S."/>
            <person name="Bai Y."/>
            <person name="Mun J.H."/>
            <person name="Bancroft I."/>
            <person name="Cheng F."/>
            <person name="Huang S."/>
            <person name="Li X."/>
            <person name="Hua W."/>
            <person name="Wang J."/>
            <person name="Wang X."/>
            <person name="Freeling M."/>
            <person name="Pires J.C."/>
            <person name="Paterson A.H."/>
            <person name="Chalhoub B."/>
            <person name="Wang B."/>
            <person name="Hayward A."/>
            <person name="Sharpe A.G."/>
            <person name="Park B.S."/>
            <person name="Weisshaar B."/>
            <person name="Liu B."/>
            <person name="Li B."/>
            <person name="Liu B."/>
            <person name="Tong C."/>
            <person name="Song C."/>
            <person name="Duran C."/>
            <person name="Peng C."/>
            <person name="Geng C."/>
            <person name="Koh C."/>
            <person name="Lin C."/>
            <person name="Edwards D."/>
            <person name="Mu D."/>
            <person name="Shen D."/>
            <person name="Soumpourou E."/>
            <person name="Li F."/>
            <person name="Fraser F."/>
            <person name="Conant G."/>
            <person name="Lassalle G."/>
            <person name="King G.J."/>
            <person name="Bonnema G."/>
            <person name="Tang H."/>
            <person name="Wang H."/>
            <person name="Belcram H."/>
            <person name="Zhou H."/>
            <person name="Hirakawa H."/>
            <person name="Abe H."/>
            <person name="Guo H."/>
            <person name="Wang H."/>
            <person name="Jin H."/>
            <person name="Parkin I.A."/>
            <person name="Batley J."/>
            <person name="Kim J.S."/>
            <person name="Just J."/>
            <person name="Li J."/>
            <person name="Xu J."/>
            <person name="Deng J."/>
            <person name="Kim J.A."/>
            <person name="Li J."/>
            <person name="Yu J."/>
            <person name="Meng J."/>
            <person name="Wang J."/>
            <person name="Min J."/>
            <person name="Poulain J."/>
            <person name="Wang J."/>
            <person name="Hatakeyama K."/>
            <person name="Wu K."/>
            <person name="Wang L."/>
            <person name="Fang L."/>
            <person name="Trick M."/>
            <person name="Links M.G."/>
            <person name="Zhao M."/>
            <person name="Jin M."/>
            <person name="Ramchiary N."/>
            <person name="Drou N."/>
            <person name="Berkman P.J."/>
            <person name="Cai Q."/>
            <person name="Huang Q."/>
            <person name="Li R."/>
            <person name="Tabata S."/>
            <person name="Cheng S."/>
            <person name="Zhang S."/>
            <person name="Zhang S."/>
            <person name="Huang S."/>
            <person name="Sato S."/>
            <person name="Sun S."/>
            <person name="Kwon S.J."/>
            <person name="Choi S.R."/>
            <person name="Lee T.H."/>
            <person name="Fan W."/>
            <person name="Zhao X."/>
            <person name="Tan X."/>
            <person name="Xu X."/>
            <person name="Wang Y."/>
            <person name="Qiu Y."/>
            <person name="Yin Y."/>
            <person name="Li Y."/>
            <person name="Du Y."/>
            <person name="Liao Y."/>
            <person name="Lim Y."/>
            <person name="Narusaka Y."/>
            <person name="Wang Y."/>
            <person name="Wang Z."/>
            <person name="Li Z."/>
            <person name="Wang Z."/>
            <person name="Xiong Z."/>
            <person name="Zhang Z."/>
        </authorList>
    </citation>
    <scope>NUCLEOTIDE SEQUENCE [LARGE SCALE GENOMIC DNA]</scope>
    <source>
        <strain evidence="12 13">cv. Chiifu-401-42</strain>
    </source>
</reference>
<evidence type="ECO:0000256" key="7">
    <source>
        <dbReference type="ARBA" id="ARBA00023316"/>
    </source>
</evidence>
<evidence type="ECO:0000256" key="5">
    <source>
        <dbReference type="ARBA" id="ARBA00023277"/>
    </source>
</evidence>
<keyword evidence="5 9" id="KW-0119">Carbohydrate metabolism</keyword>
<feature type="active site" evidence="9">
    <location>
        <position position="398"/>
    </location>
</feature>
<dbReference type="GO" id="GO:0030245">
    <property type="term" value="P:cellulose catabolic process"/>
    <property type="evidence" value="ECO:0007669"/>
    <property type="project" value="UniProtKB-KW"/>
</dbReference>
<comment type="catalytic activity">
    <reaction evidence="1 10">
        <text>Endohydrolysis of (1-&gt;4)-beta-D-glucosidic linkages in cellulose, lichenin and cereal beta-D-glucans.</text>
        <dbReference type="EC" id="3.2.1.4"/>
    </reaction>
</comment>
<feature type="domain" description="Glycoside hydrolase family 9" evidence="11">
    <location>
        <begin position="20"/>
        <end position="471"/>
    </location>
</feature>
<evidence type="ECO:0000256" key="4">
    <source>
        <dbReference type="ARBA" id="ARBA00023001"/>
    </source>
</evidence>
<evidence type="ECO:0000256" key="10">
    <source>
        <dbReference type="RuleBase" id="RU361166"/>
    </source>
</evidence>
<evidence type="ECO:0000256" key="6">
    <source>
        <dbReference type="ARBA" id="ARBA00023295"/>
    </source>
</evidence>
<dbReference type="GO" id="GO:0008810">
    <property type="term" value="F:cellulase activity"/>
    <property type="evidence" value="ECO:0007669"/>
    <property type="project" value="UniProtKB-EC"/>
</dbReference>
<feature type="chain" id="PRO_5005140550" description="Endoglucanase" evidence="10">
    <location>
        <begin position="17"/>
        <end position="476"/>
    </location>
</feature>
<keyword evidence="8 9" id="KW-0624">Polysaccharide degradation</keyword>
<dbReference type="EC" id="3.2.1.4" evidence="10"/>
<dbReference type="InterPro" id="IPR018221">
    <property type="entry name" value="Glyco_hydro_9_His_AS"/>
</dbReference>
<dbReference type="Proteomes" id="UP000011750">
    <property type="component" value="Chromosome A03"/>
</dbReference>
<dbReference type="InterPro" id="IPR001701">
    <property type="entry name" value="Glyco_hydro_9"/>
</dbReference>
<dbReference type="Gene3D" id="1.50.10.10">
    <property type="match status" value="1"/>
</dbReference>
<keyword evidence="3 9" id="KW-0378">Hydrolase</keyword>
<evidence type="ECO:0000256" key="8">
    <source>
        <dbReference type="ARBA" id="ARBA00023326"/>
    </source>
</evidence>
<comment type="similarity">
    <text evidence="2 9 10">Belongs to the glycosyl hydrolase 9 (cellulase E) family.</text>
</comment>